<keyword evidence="5" id="KW-0648">Protein biosynthesis</keyword>
<sequence>MENFCLLLIYEVIKNRWLLAQNGAPAVTTAKSADQINREIAGQRDKVRDLKSEKADKATIDSEIKSLLALKAEFMALTGSDWKPTTAPVVTAAKSASTINSEIAVQGDKVRDLKSKKADKATIDSEVKSLLALKAEFKALTGSDWKPTTAPVVTAAKSANQSNSEIAAQGEKVRDLKSKKADKATIDSEVKSLLVLKAEFKALTGSDWKPTAAPVVTAAKSANQINSEIAAQGDKVRDLKSKKADKATIDSEVKFLLALKAEFKALTDSDWKPTTVPVVTTVKSADQINSEIIAQGEKVRDLKSKKADKATIDLEVKSLLALKAEFKAITGSDWQPTAALSVATAKPSDQLNYEIAAQVDKVDKEIRKLINELLRLKSEFKLLTGNDWKPATAVPESKESMCLTSVKDNSTDEKELLKNPQEQKIMDKIDVTIGAGPTRTPKSSKKEDTKRESKKAYPERLTLLPFSSASHPPAGETPTPVNAFLHPLLLSTSPITESMAISTRNAPIHPYTFHPMAAKSRKRYEE</sequence>
<dbReference type="SMART" id="SM00991">
    <property type="entry name" value="WHEP-TRS"/>
    <property type="match status" value="6"/>
</dbReference>
<evidence type="ECO:0000259" key="9">
    <source>
        <dbReference type="PROSITE" id="PS51185"/>
    </source>
</evidence>
<evidence type="ECO:0000256" key="4">
    <source>
        <dbReference type="ARBA" id="ARBA00022840"/>
    </source>
</evidence>
<name>A0AA88HH73_ARTSF</name>
<feature type="compositionally biased region" description="Basic and acidic residues" evidence="8">
    <location>
        <begin position="444"/>
        <end position="458"/>
    </location>
</feature>
<keyword evidence="11" id="KW-1185">Reference proteome</keyword>
<evidence type="ECO:0000256" key="2">
    <source>
        <dbReference type="ARBA" id="ARBA00022598"/>
    </source>
</evidence>
<organism evidence="10 11">
    <name type="scientific">Artemia franciscana</name>
    <name type="common">Brine shrimp</name>
    <name type="synonym">Artemia sanfranciscana</name>
    <dbReference type="NCBI Taxonomy" id="6661"/>
    <lineage>
        <taxon>Eukaryota</taxon>
        <taxon>Metazoa</taxon>
        <taxon>Ecdysozoa</taxon>
        <taxon>Arthropoda</taxon>
        <taxon>Crustacea</taxon>
        <taxon>Branchiopoda</taxon>
        <taxon>Anostraca</taxon>
        <taxon>Artemiidae</taxon>
        <taxon>Artemia</taxon>
    </lineage>
</organism>
<dbReference type="CDD" id="cd00936">
    <property type="entry name" value="WEPRS_RNA"/>
    <property type="match status" value="4"/>
</dbReference>
<feature type="domain" description="WHEP-TRS" evidence="9">
    <location>
        <begin position="32"/>
        <end position="88"/>
    </location>
</feature>
<evidence type="ECO:0000313" key="10">
    <source>
        <dbReference type="EMBL" id="KAK2707406.1"/>
    </source>
</evidence>
<evidence type="ECO:0000256" key="7">
    <source>
        <dbReference type="SAM" id="Coils"/>
    </source>
</evidence>
<dbReference type="PROSITE" id="PS00762">
    <property type="entry name" value="WHEP_TRS_1"/>
    <property type="match status" value="4"/>
</dbReference>
<dbReference type="SUPFAM" id="SSF47060">
    <property type="entry name" value="S15/NS1 RNA-binding domain"/>
    <property type="match status" value="5"/>
</dbReference>
<feature type="domain" description="WHEP-TRS" evidence="9">
    <location>
        <begin position="284"/>
        <end position="340"/>
    </location>
</feature>
<dbReference type="EMBL" id="JAVRJZ010000019">
    <property type="protein sequence ID" value="KAK2707406.1"/>
    <property type="molecule type" value="Genomic_DNA"/>
</dbReference>
<proteinExistence type="predicted"/>
<keyword evidence="7" id="KW-0175">Coiled coil</keyword>
<keyword evidence="4" id="KW-0067">ATP-binding</keyword>
<reference evidence="10" key="1">
    <citation type="submission" date="2023-07" db="EMBL/GenBank/DDBJ databases">
        <title>Chromosome-level genome assembly of Artemia franciscana.</title>
        <authorList>
            <person name="Jo E."/>
        </authorList>
    </citation>
    <scope>NUCLEOTIDE SEQUENCE</scope>
    <source>
        <tissue evidence="10">Whole body</tissue>
    </source>
</reference>
<feature type="domain" description="WHEP-TRS" evidence="9">
    <location>
        <begin position="221"/>
        <end position="277"/>
    </location>
</feature>
<keyword evidence="2" id="KW-0436">Ligase</keyword>
<dbReference type="AlphaFoldDB" id="A0AA88HH73"/>
<gene>
    <name evidence="10" type="ORF">QYM36_015189</name>
</gene>
<dbReference type="Proteomes" id="UP001187531">
    <property type="component" value="Unassembled WGS sequence"/>
</dbReference>
<evidence type="ECO:0000256" key="6">
    <source>
        <dbReference type="ARBA" id="ARBA00023146"/>
    </source>
</evidence>
<feature type="region of interest" description="Disordered" evidence="8">
    <location>
        <begin position="433"/>
        <end position="459"/>
    </location>
</feature>
<dbReference type="Gene3D" id="1.10.287.10">
    <property type="entry name" value="S15/NS1, RNA-binding"/>
    <property type="match status" value="6"/>
</dbReference>
<keyword evidence="3" id="KW-0547">Nucleotide-binding</keyword>
<dbReference type="Pfam" id="PF00458">
    <property type="entry name" value="WHEP-TRS"/>
    <property type="match status" value="5"/>
</dbReference>
<accession>A0AA88HH73</accession>
<dbReference type="FunFam" id="1.10.287.10:FF:000006">
    <property type="entry name" value="Bifunctional glutamate/proline--tRNA ligase"/>
    <property type="match status" value="5"/>
</dbReference>
<keyword evidence="1" id="KW-0597">Phosphoprotein</keyword>
<evidence type="ECO:0000256" key="8">
    <source>
        <dbReference type="SAM" id="MobiDB-lite"/>
    </source>
</evidence>
<evidence type="ECO:0000256" key="3">
    <source>
        <dbReference type="ARBA" id="ARBA00022741"/>
    </source>
</evidence>
<dbReference type="GO" id="GO:0006418">
    <property type="term" value="P:tRNA aminoacylation for protein translation"/>
    <property type="evidence" value="ECO:0007669"/>
    <property type="project" value="InterPro"/>
</dbReference>
<feature type="coiled-coil region" evidence="7">
    <location>
        <begin position="359"/>
        <end position="386"/>
    </location>
</feature>
<dbReference type="GO" id="GO:0004812">
    <property type="term" value="F:aminoacyl-tRNA ligase activity"/>
    <property type="evidence" value="ECO:0007669"/>
    <property type="project" value="UniProtKB-KW"/>
</dbReference>
<protein>
    <recommendedName>
        <fullName evidence="9">WHEP-TRS domain-containing protein</fullName>
    </recommendedName>
</protein>
<comment type="caution">
    <text evidence="10">The sequence shown here is derived from an EMBL/GenBank/DDBJ whole genome shotgun (WGS) entry which is preliminary data.</text>
</comment>
<evidence type="ECO:0000313" key="11">
    <source>
        <dbReference type="Proteomes" id="UP001187531"/>
    </source>
</evidence>
<evidence type="ECO:0000256" key="5">
    <source>
        <dbReference type="ARBA" id="ARBA00022917"/>
    </source>
</evidence>
<dbReference type="InterPro" id="IPR000738">
    <property type="entry name" value="WHEP-TRS_dom"/>
</dbReference>
<dbReference type="PROSITE" id="PS51185">
    <property type="entry name" value="WHEP_TRS_2"/>
    <property type="match status" value="5"/>
</dbReference>
<keyword evidence="6" id="KW-0030">Aminoacyl-tRNA synthetase</keyword>
<feature type="domain" description="WHEP-TRS" evidence="9">
    <location>
        <begin position="158"/>
        <end position="214"/>
    </location>
</feature>
<dbReference type="InterPro" id="IPR009068">
    <property type="entry name" value="uS15_NS1_RNA-bd_sf"/>
</dbReference>
<evidence type="ECO:0000256" key="1">
    <source>
        <dbReference type="ARBA" id="ARBA00022553"/>
    </source>
</evidence>
<feature type="domain" description="WHEP-TRS" evidence="9">
    <location>
        <begin position="95"/>
        <end position="151"/>
    </location>
</feature>
<dbReference type="GO" id="GO:0005524">
    <property type="term" value="F:ATP binding"/>
    <property type="evidence" value="ECO:0007669"/>
    <property type="project" value="UniProtKB-KW"/>
</dbReference>